<dbReference type="GO" id="GO:0005096">
    <property type="term" value="F:GTPase activator activity"/>
    <property type="evidence" value="ECO:0007669"/>
    <property type="project" value="UniProtKB-KW"/>
</dbReference>
<keyword evidence="2 3" id="KW-0862">Zinc</keyword>
<dbReference type="InterPro" id="IPR027267">
    <property type="entry name" value="AH/BAR_dom_sf"/>
</dbReference>
<comment type="domain">
    <text evidence="3">The BAR domain mediates homodimerization, it can neither bind membrane nor impart curvature, but instead requires the neighboring PH domain to achieve these functions.</text>
</comment>
<accession>A0A3M0IUP5</accession>
<comment type="domain">
    <text evidence="3">PH domain binds phospholipids including phosphatidic acid, phosphatidylinositol 3-phosphate, phosphatidylinositol 3,5-bisphosphate (PIP2) and phosphatidylinositol 3,4,5-trisphosphate (PIP3). May mediate protein binding to PIP2 or PIP3 containing membranes.</text>
</comment>
<comment type="caution">
    <text evidence="6">The sequence shown here is derived from an EMBL/GenBank/DDBJ whole genome shotgun (WGS) entry which is preliminary data.</text>
</comment>
<dbReference type="EMBL" id="QRBI01000235">
    <property type="protein sequence ID" value="RMB91610.1"/>
    <property type="molecule type" value="Genomic_DNA"/>
</dbReference>
<evidence type="ECO:0000259" key="5">
    <source>
        <dbReference type="Pfam" id="PF16746"/>
    </source>
</evidence>
<feature type="region of interest" description="Disordered" evidence="4">
    <location>
        <begin position="219"/>
        <end position="238"/>
    </location>
</feature>
<evidence type="ECO:0000256" key="4">
    <source>
        <dbReference type="SAM" id="MobiDB-lite"/>
    </source>
</evidence>
<sequence>MTVEFEECIKDSPRFRATIDEVETDVVEIEAKLDKLVKLCSGMIEAGKVYITTNKHFVSGVRDLSQQCRKDEMISECLDKFGDSLQEMINYHMILFDQAQSFLSFPFHVSCVGWEQNQDLPAGLILQDKPIPKSICRTNPSQNPSAGLILQDKPIPKSICRTNPSQNPSAGETHPKIHLQGRQIPKSICRADRSQNPSAGQTHPKIHLQDKPIPKSTCRADPAGETHPKIPAGQTDPKIHLQEKPIPKFTCRTNPSQNPPAGQTDPKIHLQDRQIPKSSAGLILQNNQIPKSICRADPAG</sequence>
<dbReference type="InterPro" id="IPR004148">
    <property type="entry name" value="BAR_dom"/>
</dbReference>
<dbReference type="Proteomes" id="UP000269221">
    <property type="component" value="Unassembled WGS sequence"/>
</dbReference>
<gene>
    <name evidence="6" type="ORF">DUI87_31839</name>
</gene>
<dbReference type="GO" id="GO:0010008">
    <property type="term" value="C:endosome membrane"/>
    <property type="evidence" value="ECO:0007669"/>
    <property type="project" value="UniProtKB-SubCell"/>
</dbReference>
<dbReference type="PANTHER" id="PTHR23180">
    <property type="entry name" value="CENTAURIN/ARF"/>
    <property type="match status" value="1"/>
</dbReference>
<name>A0A3M0IUP5_HIRRU</name>
<dbReference type="InterPro" id="IPR045258">
    <property type="entry name" value="ACAP1/2/3-like"/>
</dbReference>
<dbReference type="SUPFAM" id="SSF103657">
    <property type="entry name" value="BAR/IMD domain-like"/>
    <property type="match status" value="1"/>
</dbReference>
<dbReference type="PANTHER" id="PTHR23180:SF407">
    <property type="entry name" value="ARF-GAP WITH COILED-COIL, ANK REPEAT AND PH DOMAIN-CONTAINING PROTEIN 3"/>
    <property type="match status" value="1"/>
</dbReference>
<feature type="domain" description="BAR" evidence="5">
    <location>
        <begin position="3"/>
        <end position="106"/>
    </location>
</feature>
<keyword evidence="3" id="KW-0677">Repeat</keyword>
<organism evidence="6 7">
    <name type="scientific">Hirundo rustica rustica</name>
    <dbReference type="NCBI Taxonomy" id="333673"/>
    <lineage>
        <taxon>Eukaryota</taxon>
        <taxon>Metazoa</taxon>
        <taxon>Chordata</taxon>
        <taxon>Craniata</taxon>
        <taxon>Vertebrata</taxon>
        <taxon>Euteleostomi</taxon>
        <taxon>Archelosauria</taxon>
        <taxon>Archosauria</taxon>
        <taxon>Dinosauria</taxon>
        <taxon>Saurischia</taxon>
        <taxon>Theropoda</taxon>
        <taxon>Coelurosauria</taxon>
        <taxon>Aves</taxon>
        <taxon>Neognathae</taxon>
        <taxon>Neoaves</taxon>
        <taxon>Telluraves</taxon>
        <taxon>Australaves</taxon>
        <taxon>Passeriformes</taxon>
        <taxon>Sylvioidea</taxon>
        <taxon>Hirundinidae</taxon>
        <taxon>Hirundo</taxon>
    </lineage>
</organism>
<dbReference type="AlphaFoldDB" id="A0A3M0IUP5"/>
<evidence type="ECO:0000313" key="7">
    <source>
        <dbReference type="Proteomes" id="UP000269221"/>
    </source>
</evidence>
<comment type="function">
    <text evidence="3">GTPase-activating protein for the ADP ribosylation factor family.</text>
</comment>
<keyword evidence="3" id="KW-0343">GTPase activation</keyword>
<proteinExistence type="predicted"/>
<reference evidence="6 7" key="1">
    <citation type="submission" date="2018-07" db="EMBL/GenBank/DDBJ databases">
        <title>A high quality draft genome assembly of the barn swallow (H. rustica rustica).</title>
        <authorList>
            <person name="Formenti G."/>
            <person name="Chiara M."/>
            <person name="Poveda L."/>
            <person name="Francoijs K.-J."/>
            <person name="Bonisoli-Alquati A."/>
            <person name="Canova L."/>
            <person name="Gianfranceschi L."/>
            <person name="Horner D.S."/>
            <person name="Saino N."/>
        </authorList>
    </citation>
    <scope>NUCLEOTIDE SEQUENCE [LARGE SCALE GENOMIC DNA]</scope>
    <source>
        <strain evidence="6">Chelidonia</strain>
        <tissue evidence="6">Blood</tissue>
    </source>
</reference>
<evidence type="ECO:0000256" key="3">
    <source>
        <dbReference type="RuleBase" id="RU369028"/>
    </source>
</evidence>
<protein>
    <recommendedName>
        <fullName evidence="3">Arf-GAP with coiled-coil, ANK repeat and PH domain-containing protein</fullName>
        <shortName evidence="3">Cnt-b</shortName>
    </recommendedName>
    <alternativeName>
        <fullName evidence="3">Centaurin-beta</fullName>
    </alternativeName>
</protein>
<evidence type="ECO:0000313" key="6">
    <source>
        <dbReference type="EMBL" id="RMB91610.1"/>
    </source>
</evidence>
<dbReference type="STRING" id="333673.A0A3M0IUP5"/>
<feature type="compositionally biased region" description="Polar residues" evidence="4">
    <location>
        <begin position="251"/>
        <end position="261"/>
    </location>
</feature>
<keyword evidence="3" id="KW-0863">Zinc-finger</keyword>
<feature type="region of interest" description="Disordered" evidence="4">
    <location>
        <begin position="248"/>
        <end position="267"/>
    </location>
</feature>
<dbReference type="Pfam" id="PF16746">
    <property type="entry name" value="BAR_3"/>
    <property type="match status" value="1"/>
</dbReference>
<keyword evidence="1 3" id="KW-0479">Metal-binding</keyword>
<comment type="subcellular location">
    <subcellularLocation>
        <location evidence="3">Endosome membrane</location>
        <topology evidence="3">Peripheral membrane protein</topology>
    </subcellularLocation>
</comment>
<keyword evidence="3" id="KW-0040">ANK repeat</keyword>
<keyword evidence="7" id="KW-1185">Reference proteome</keyword>
<evidence type="ECO:0000256" key="1">
    <source>
        <dbReference type="ARBA" id="ARBA00022723"/>
    </source>
</evidence>
<evidence type="ECO:0000256" key="2">
    <source>
        <dbReference type="ARBA" id="ARBA00022833"/>
    </source>
</evidence>
<dbReference type="GO" id="GO:0008270">
    <property type="term" value="F:zinc ion binding"/>
    <property type="evidence" value="ECO:0007669"/>
    <property type="project" value="UniProtKB-KW"/>
</dbReference>
<comment type="activity regulation">
    <text evidence="3">GAP activity stimulated by phosphatidylinositol 4,5-bisphosphate (PIP2) and phosphatidic acid.</text>
</comment>
<keyword evidence="3" id="KW-0967">Endosome</keyword>
<dbReference type="OrthoDB" id="10070851at2759"/>
<dbReference type="Gene3D" id="1.20.1270.60">
    <property type="entry name" value="Arfaptin homology (AH) domain/BAR domain"/>
    <property type="match status" value="1"/>
</dbReference>
<feature type="region of interest" description="Disordered" evidence="4">
    <location>
        <begin position="192"/>
        <end position="214"/>
    </location>
</feature>